<proteinExistence type="predicted"/>
<reference evidence="1" key="5">
    <citation type="submission" date="2024-05" db="EMBL/GenBank/DDBJ databases">
        <authorList>
            <person name="Sun Q."/>
            <person name="Zhou Y."/>
        </authorList>
    </citation>
    <scope>NUCLEOTIDE SEQUENCE</scope>
    <source>
        <strain evidence="1">CGMCC 1.12707</strain>
    </source>
</reference>
<dbReference type="RefSeq" id="WP_072933632.1">
    <property type="nucleotide sequence ID" value="NZ_BMFL01000013.1"/>
</dbReference>
<reference evidence="3" key="3">
    <citation type="submission" date="2016-11" db="EMBL/GenBank/DDBJ databases">
        <authorList>
            <person name="Varghese N."/>
            <person name="Submissions S."/>
        </authorList>
    </citation>
    <scope>NUCLEOTIDE SEQUENCE [LARGE SCALE GENOMIC DNA]</scope>
    <source>
        <strain evidence="3">DSM 27989</strain>
    </source>
</reference>
<dbReference type="EMBL" id="FRBH01000011">
    <property type="protein sequence ID" value="SHL57438.1"/>
    <property type="molecule type" value="Genomic_DNA"/>
</dbReference>
<dbReference type="InterPro" id="IPR014984">
    <property type="entry name" value="HopJ"/>
</dbReference>
<name>A0A1M7BQX2_9FLAO</name>
<protein>
    <submittedName>
        <fullName evidence="2">HopJ type III effector protein</fullName>
    </submittedName>
</protein>
<gene>
    <name evidence="1" type="ORF">GCM10010984_20980</name>
    <name evidence="2" type="ORF">SAMN05443634_111105</name>
</gene>
<dbReference type="STRING" id="1434701.SAMN05443634_111105"/>
<reference evidence="2" key="2">
    <citation type="submission" date="2016-11" db="EMBL/GenBank/DDBJ databases">
        <authorList>
            <person name="Jaros S."/>
            <person name="Januszkiewicz K."/>
            <person name="Wedrychowicz H."/>
        </authorList>
    </citation>
    <scope>NUCLEOTIDE SEQUENCE [LARGE SCALE GENOMIC DNA]</scope>
    <source>
        <strain evidence="2">DSM 27989</strain>
    </source>
</reference>
<dbReference type="AlphaFoldDB" id="A0A1M7BQX2"/>
<evidence type="ECO:0000313" key="2">
    <source>
        <dbReference type="EMBL" id="SHL57438.1"/>
    </source>
</evidence>
<evidence type="ECO:0000313" key="1">
    <source>
        <dbReference type="EMBL" id="GGF03343.1"/>
    </source>
</evidence>
<dbReference type="Proteomes" id="UP000650994">
    <property type="component" value="Unassembled WGS sequence"/>
</dbReference>
<evidence type="ECO:0000313" key="4">
    <source>
        <dbReference type="Proteomes" id="UP000650994"/>
    </source>
</evidence>
<organism evidence="2 3">
    <name type="scientific">Chishuiella changwenlii</name>
    <dbReference type="NCBI Taxonomy" id="1434701"/>
    <lineage>
        <taxon>Bacteria</taxon>
        <taxon>Pseudomonadati</taxon>
        <taxon>Bacteroidota</taxon>
        <taxon>Flavobacteriia</taxon>
        <taxon>Flavobacteriales</taxon>
        <taxon>Weeksellaceae</taxon>
        <taxon>Chishuiella</taxon>
    </lineage>
</organism>
<dbReference type="Pfam" id="PF08888">
    <property type="entry name" value="HopJ"/>
    <property type="match status" value="1"/>
</dbReference>
<keyword evidence="4" id="KW-1185">Reference proteome</keyword>
<dbReference type="InterPro" id="IPR038604">
    <property type="entry name" value="HopJ_sf"/>
</dbReference>
<accession>A0A1M7BQX2</accession>
<dbReference type="EMBL" id="BMFL01000013">
    <property type="protein sequence ID" value="GGF03343.1"/>
    <property type="molecule type" value="Genomic_DNA"/>
</dbReference>
<reference evidence="1" key="1">
    <citation type="journal article" date="2014" name="Int. J. Syst. Evol. Microbiol.">
        <title>Complete genome of a new Firmicutes species belonging to the dominant human colonic microbiota ('Ruminococcus bicirculans') reveals two chromosomes and a selective capacity to utilize plant glucans.</title>
        <authorList>
            <consortium name="NISC Comparative Sequencing Program"/>
            <person name="Wegmann U."/>
            <person name="Louis P."/>
            <person name="Goesmann A."/>
            <person name="Henrissat B."/>
            <person name="Duncan S.H."/>
            <person name="Flint H.J."/>
        </authorList>
    </citation>
    <scope>NUCLEOTIDE SEQUENCE</scope>
    <source>
        <strain evidence="1">CGMCC 1.12707</strain>
    </source>
</reference>
<evidence type="ECO:0000313" key="3">
    <source>
        <dbReference type="Proteomes" id="UP000184120"/>
    </source>
</evidence>
<dbReference type="OrthoDB" id="9790826at2"/>
<reference evidence="4" key="4">
    <citation type="journal article" date="2019" name="Int. J. Syst. Evol. Microbiol.">
        <title>The Global Catalogue of Microorganisms (GCM) 10K type strain sequencing project: providing services to taxonomists for standard genome sequencing and annotation.</title>
        <authorList>
            <consortium name="The Broad Institute Genomics Platform"/>
            <consortium name="The Broad Institute Genome Sequencing Center for Infectious Disease"/>
            <person name="Wu L."/>
            <person name="Ma J."/>
        </authorList>
    </citation>
    <scope>NUCLEOTIDE SEQUENCE [LARGE SCALE GENOMIC DNA]</scope>
    <source>
        <strain evidence="4">CGMCC 1.12707</strain>
    </source>
</reference>
<dbReference type="Gene3D" id="3.20.160.10">
    <property type="entry name" value="vpa0580 domain like"/>
    <property type="match status" value="1"/>
</dbReference>
<dbReference type="Proteomes" id="UP000184120">
    <property type="component" value="Unassembled WGS sequence"/>
</dbReference>
<sequence>MILDKLNNKEAKFNDVIQYIEDNYTYTASAFTNGNQENASDQNQGSAKVFAFAKLNNFSKDDTLKLFAEHYAAVLENPNGTDHNNIRQFMENGWEGIKFENEVLVAKN</sequence>